<keyword evidence="2" id="KW-1185">Reference proteome</keyword>
<sequence length="43" mass="5176">MITWDENKRKGNLKKHRIDFADLDVLFNHYMYRAPRKTTPALA</sequence>
<dbReference type="AlphaFoldDB" id="A0A845HIX2"/>
<dbReference type="EMBL" id="WWCV01000033">
    <property type="protein sequence ID" value="MYN18711.1"/>
    <property type="molecule type" value="Genomic_DNA"/>
</dbReference>
<dbReference type="Proteomes" id="UP000484875">
    <property type="component" value="Unassembled WGS sequence"/>
</dbReference>
<protein>
    <recommendedName>
        <fullName evidence="3">BrnT family toxin</fullName>
    </recommendedName>
</protein>
<name>A0A845HIX2_9BURK</name>
<evidence type="ECO:0008006" key="3">
    <source>
        <dbReference type="Google" id="ProtNLM"/>
    </source>
</evidence>
<evidence type="ECO:0000313" key="2">
    <source>
        <dbReference type="Proteomes" id="UP000484875"/>
    </source>
</evidence>
<organism evidence="1 2">
    <name type="scientific">Duganella vulcania</name>
    <dbReference type="NCBI Taxonomy" id="2692166"/>
    <lineage>
        <taxon>Bacteria</taxon>
        <taxon>Pseudomonadati</taxon>
        <taxon>Pseudomonadota</taxon>
        <taxon>Betaproteobacteria</taxon>
        <taxon>Burkholderiales</taxon>
        <taxon>Oxalobacteraceae</taxon>
        <taxon>Telluria group</taxon>
        <taxon>Duganella</taxon>
    </lineage>
</organism>
<dbReference type="InterPro" id="IPR038573">
    <property type="entry name" value="BrnT_sf"/>
</dbReference>
<reference evidence="1 2" key="1">
    <citation type="submission" date="2019-12" db="EMBL/GenBank/DDBJ databases">
        <title>Novel species isolated from a subtropical stream in China.</title>
        <authorList>
            <person name="Lu H."/>
        </authorList>
    </citation>
    <scope>NUCLEOTIDE SEQUENCE [LARGE SCALE GENOMIC DNA]</scope>
    <source>
        <strain evidence="1 2">FT107W</strain>
    </source>
</reference>
<evidence type="ECO:0000313" key="1">
    <source>
        <dbReference type="EMBL" id="MYN18711.1"/>
    </source>
</evidence>
<proteinExistence type="predicted"/>
<dbReference type="Gene3D" id="3.10.450.530">
    <property type="entry name" value="Ribonuclease toxin, BrnT, of type II toxin-antitoxin system"/>
    <property type="match status" value="1"/>
</dbReference>
<accession>A0A845HIX2</accession>
<gene>
    <name evidence="1" type="ORF">GTP81_18335</name>
</gene>
<comment type="caution">
    <text evidence="1">The sequence shown here is derived from an EMBL/GenBank/DDBJ whole genome shotgun (WGS) entry which is preliminary data.</text>
</comment>